<dbReference type="InterPro" id="IPR010125">
    <property type="entry name" value="PHA_synth_III_C"/>
</dbReference>
<evidence type="ECO:0000256" key="4">
    <source>
        <dbReference type="ARBA" id="ARBA00022752"/>
    </source>
</evidence>
<accession>A0A1G7YKM4</accession>
<dbReference type="GO" id="GO:0016746">
    <property type="term" value="F:acyltransferase activity"/>
    <property type="evidence" value="ECO:0007669"/>
    <property type="project" value="UniProtKB-KW"/>
</dbReference>
<evidence type="ECO:0000259" key="7">
    <source>
        <dbReference type="Pfam" id="PF00561"/>
    </source>
</evidence>
<feature type="domain" description="AB hydrolase-1" evidence="7">
    <location>
        <begin position="89"/>
        <end position="336"/>
    </location>
</feature>
<evidence type="ECO:0000256" key="3">
    <source>
        <dbReference type="ARBA" id="ARBA00022679"/>
    </source>
</evidence>
<protein>
    <recommendedName>
        <fullName evidence="2">Poly(3-hydroxyalkanoate) polymerase subunit PhaC</fullName>
    </recommendedName>
    <alternativeName>
        <fullName evidence="6">PHB synthase subunit PhaC</fullName>
    </alternativeName>
</protein>
<evidence type="ECO:0000256" key="1">
    <source>
        <dbReference type="ARBA" id="ARBA00004683"/>
    </source>
</evidence>
<evidence type="ECO:0000256" key="2">
    <source>
        <dbReference type="ARBA" id="ARBA00019065"/>
    </source>
</evidence>
<gene>
    <name evidence="8" type="ORF">SAMN05443529_10890</name>
</gene>
<keyword evidence="4" id="KW-0583">PHB biosynthesis</keyword>
<evidence type="ECO:0000313" key="8">
    <source>
        <dbReference type="EMBL" id="SDG97098.1"/>
    </source>
</evidence>
<name>A0A1G7YKM4_9FIRM</name>
<dbReference type="Pfam" id="PF00561">
    <property type="entry name" value="Abhydrolase_1"/>
    <property type="match status" value="1"/>
</dbReference>
<dbReference type="InterPro" id="IPR051321">
    <property type="entry name" value="PHA/PHB_synthase"/>
</dbReference>
<sequence length="361" mass="41664">MMLPYFPIDLEKSFDELLEYQKKFIRGIDVLLNLKDTESNKTPKELFYKEDKMKVFHYKPLAKKVSKVPTLIIYALVNRQYMMDIQQDRSVIKNLLELGLDLYIIDWGYPTAQDKYVTLEDYIDVYIENTVNEILKRTDSTKLNIIGVCQGGTFSAIYTALNPEKVKNLVTMVTPIDFEAGRMAKDGFLFKWSKDMNVDNLVDAYGVIPGQFLNGGFDFLKPFQLMLNKYVSIVDNLENPDTAANFIRMEKWILDSPDQSGEAFRRFIKELYQENRLIKGTFEIGGRVVDLKNITMPVLSICGDEDHIVPPESTRPFLDYVGSKDKELVSYPIGHIGMYVSSKSHRVIAPKIAEWLLKREK</sequence>
<keyword evidence="9" id="KW-1185">Reference proteome</keyword>
<dbReference type="Gene3D" id="3.40.50.1820">
    <property type="entry name" value="alpha/beta hydrolase"/>
    <property type="match status" value="1"/>
</dbReference>
<dbReference type="GO" id="GO:0042619">
    <property type="term" value="P:poly-hydroxybutyrate biosynthetic process"/>
    <property type="evidence" value="ECO:0007669"/>
    <property type="project" value="UniProtKB-KW"/>
</dbReference>
<dbReference type="PANTHER" id="PTHR36837">
    <property type="entry name" value="POLY(3-HYDROXYALKANOATE) POLYMERASE SUBUNIT PHAC"/>
    <property type="match status" value="1"/>
</dbReference>
<dbReference type="EMBL" id="FNCP01000008">
    <property type="protein sequence ID" value="SDG97098.1"/>
    <property type="molecule type" value="Genomic_DNA"/>
</dbReference>
<dbReference type="SUPFAM" id="SSF53474">
    <property type="entry name" value="alpha/beta-Hydrolases"/>
    <property type="match status" value="1"/>
</dbReference>
<dbReference type="Proteomes" id="UP000198656">
    <property type="component" value="Unassembled WGS sequence"/>
</dbReference>
<evidence type="ECO:0000256" key="6">
    <source>
        <dbReference type="ARBA" id="ARBA00033356"/>
    </source>
</evidence>
<keyword evidence="5" id="KW-0012">Acyltransferase</keyword>
<dbReference type="PANTHER" id="PTHR36837:SF2">
    <property type="entry name" value="POLY(3-HYDROXYALKANOATE) POLYMERASE SUBUNIT PHAC"/>
    <property type="match status" value="1"/>
</dbReference>
<evidence type="ECO:0000256" key="5">
    <source>
        <dbReference type="ARBA" id="ARBA00023315"/>
    </source>
</evidence>
<dbReference type="UniPathway" id="UPA00917"/>
<dbReference type="STRING" id="1121419.SAMN05443529_10890"/>
<dbReference type="InterPro" id="IPR000073">
    <property type="entry name" value="AB_hydrolase_1"/>
</dbReference>
<proteinExistence type="predicted"/>
<dbReference type="RefSeq" id="WP_242876241.1">
    <property type="nucleotide sequence ID" value="NZ_FNCP01000008.1"/>
</dbReference>
<reference evidence="9" key="1">
    <citation type="submission" date="2016-10" db="EMBL/GenBank/DDBJ databases">
        <authorList>
            <person name="Varghese N."/>
            <person name="Submissions S."/>
        </authorList>
    </citation>
    <scope>NUCLEOTIDE SEQUENCE [LARGE SCALE GENOMIC DNA]</scope>
    <source>
        <strain evidence="9">DSM 8344</strain>
    </source>
</reference>
<keyword evidence="3" id="KW-0808">Transferase</keyword>
<comment type="pathway">
    <text evidence="1">Biopolymer metabolism; poly-(R)-3-hydroxybutanoate biosynthesis.</text>
</comment>
<evidence type="ECO:0000313" key="9">
    <source>
        <dbReference type="Proteomes" id="UP000198656"/>
    </source>
</evidence>
<dbReference type="AlphaFoldDB" id="A0A1G7YKM4"/>
<dbReference type="NCBIfam" id="TIGR01836">
    <property type="entry name" value="PHA_synth_III_C"/>
    <property type="match status" value="1"/>
</dbReference>
<organism evidence="8 9">
    <name type="scientific">Desulfosporosinus hippei DSM 8344</name>
    <dbReference type="NCBI Taxonomy" id="1121419"/>
    <lineage>
        <taxon>Bacteria</taxon>
        <taxon>Bacillati</taxon>
        <taxon>Bacillota</taxon>
        <taxon>Clostridia</taxon>
        <taxon>Eubacteriales</taxon>
        <taxon>Desulfitobacteriaceae</taxon>
        <taxon>Desulfosporosinus</taxon>
    </lineage>
</organism>
<dbReference type="InterPro" id="IPR029058">
    <property type="entry name" value="AB_hydrolase_fold"/>
</dbReference>